<feature type="transmembrane region" description="Helical" evidence="1">
    <location>
        <begin position="29"/>
        <end position="46"/>
    </location>
</feature>
<dbReference type="Pfam" id="PF09991">
    <property type="entry name" value="DUF2232"/>
    <property type="match status" value="1"/>
</dbReference>
<feature type="transmembrane region" description="Helical" evidence="1">
    <location>
        <begin position="51"/>
        <end position="67"/>
    </location>
</feature>
<feature type="transmembrane region" description="Helical" evidence="1">
    <location>
        <begin position="272"/>
        <end position="298"/>
    </location>
</feature>
<dbReference type="RefSeq" id="WP_114187892.1">
    <property type="nucleotide sequence ID" value="NZ_BJYU01000089.1"/>
</dbReference>
<dbReference type="EMBL" id="BJYU01000089">
    <property type="protein sequence ID" value="GEO17125.1"/>
    <property type="molecule type" value="Genomic_DNA"/>
</dbReference>
<feature type="transmembrane region" description="Helical" evidence="1">
    <location>
        <begin position="173"/>
        <end position="194"/>
    </location>
</feature>
<protein>
    <submittedName>
        <fullName evidence="2">Membrane protein</fullName>
    </submittedName>
</protein>
<gene>
    <name evidence="2" type="ORF">MAE02_48210</name>
</gene>
<evidence type="ECO:0000313" key="3">
    <source>
        <dbReference type="Proteomes" id="UP000321085"/>
    </source>
</evidence>
<proteinExistence type="predicted"/>
<feature type="transmembrane region" description="Helical" evidence="1">
    <location>
        <begin position="73"/>
        <end position="92"/>
    </location>
</feature>
<evidence type="ECO:0000313" key="2">
    <source>
        <dbReference type="EMBL" id="GEO17125.1"/>
    </source>
</evidence>
<keyword evidence="1" id="KW-1133">Transmembrane helix</keyword>
<organism evidence="2 3">
    <name type="scientific">Microvirga aerophila</name>
    <dbReference type="NCBI Taxonomy" id="670291"/>
    <lineage>
        <taxon>Bacteria</taxon>
        <taxon>Pseudomonadati</taxon>
        <taxon>Pseudomonadota</taxon>
        <taxon>Alphaproteobacteria</taxon>
        <taxon>Hyphomicrobiales</taxon>
        <taxon>Methylobacteriaceae</taxon>
        <taxon>Microvirga</taxon>
    </lineage>
</organism>
<dbReference type="Proteomes" id="UP000321085">
    <property type="component" value="Unassembled WGS sequence"/>
</dbReference>
<dbReference type="AlphaFoldDB" id="A0A512BYT7"/>
<dbReference type="OrthoDB" id="7335270at2"/>
<keyword evidence="1" id="KW-0812">Transmembrane</keyword>
<evidence type="ECO:0000256" key="1">
    <source>
        <dbReference type="SAM" id="Phobius"/>
    </source>
</evidence>
<accession>A0A512BYT7</accession>
<keyword evidence="3" id="KW-1185">Reference proteome</keyword>
<feature type="transmembrane region" description="Helical" evidence="1">
    <location>
        <begin position="108"/>
        <end position="126"/>
    </location>
</feature>
<dbReference type="InterPro" id="IPR018710">
    <property type="entry name" value="DUF2232"/>
</dbReference>
<reference evidence="2 3" key="1">
    <citation type="submission" date="2019-07" db="EMBL/GenBank/DDBJ databases">
        <title>Whole genome shotgun sequence of Microvirga aerophila NBRC 106136.</title>
        <authorList>
            <person name="Hosoyama A."/>
            <person name="Uohara A."/>
            <person name="Ohji S."/>
            <person name="Ichikawa N."/>
        </authorList>
    </citation>
    <scope>NUCLEOTIDE SEQUENCE [LARGE SCALE GENOMIC DNA]</scope>
    <source>
        <strain evidence="2 3">NBRC 106136</strain>
    </source>
</reference>
<sequence>MNFIVSGIGAGLVSALLTAVVVKATPLAAILYLLAPIPVLIVSLGWNHRSGLVAAVVGGLAIAAFISPLSGLAFAVITALPAWWLAYLALLGRPEPDGAIEWYPTGRLLAWVAGTAALTIMATAIMSTRGDYAAYYQNAREIAEAFVNLQFPASQSSLDAETRSGFIDVVASFTPFLSAQGFTTVLALYLWAAARIVSISKRLPRPWPTVSELQMPRSISVLLVVAVLLAAFFDGFISVFASALAGALFTAFALQGLAAIHDRTRGKPGRPFLLTGVYLLVLMTQGILVVALSLFGIADTVFGLRRRFGRSGPKQPPTLST</sequence>
<name>A0A512BYT7_9HYPH</name>
<keyword evidence="1" id="KW-0472">Membrane</keyword>
<comment type="caution">
    <text evidence="2">The sequence shown here is derived from an EMBL/GenBank/DDBJ whole genome shotgun (WGS) entry which is preliminary data.</text>
</comment>
<feature type="transmembrane region" description="Helical" evidence="1">
    <location>
        <begin position="215"/>
        <end position="233"/>
    </location>
</feature>